<dbReference type="InterPro" id="IPR017970">
    <property type="entry name" value="Homeobox_CS"/>
</dbReference>
<feature type="region of interest" description="Disordered" evidence="8">
    <location>
        <begin position="70"/>
        <end position="164"/>
    </location>
</feature>
<dbReference type="SUPFAM" id="SSF46689">
    <property type="entry name" value="Homeodomain-like"/>
    <property type="match status" value="1"/>
</dbReference>
<evidence type="ECO:0000256" key="7">
    <source>
        <dbReference type="RuleBase" id="RU000682"/>
    </source>
</evidence>
<gene>
    <name evidence="10" type="ORF">V5O48_017983</name>
</gene>
<evidence type="ECO:0000256" key="6">
    <source>
        <dbReference type="PROSITE-ProRule" id="PRU00108"/>
    </source>
</evidence>
<proteinExistence type="predicted"/>
<evidence type="ECO:0000313" key="11">
    <source>
        <dbReference type="Proteomes" id="UP001465976"/>
    </source>
</evidence>
<feature type="non-terminal residue" evidence="10">
    <location>
        <position position="194"/>
    </location>
</feature>
<evidence type="ECO:0000256" key="8">
    <source>
        <dbReference type="SAM" id="MobiDB-lite"/>
    </source>
</evidence>
<dbReference type="PANTHER" id="PTHR45793">
    <property type="entry name" value="HOMEOBOX PROTEIN"/>
    <property type="match status" value="1"/>
</dbReference>
<dbReference type="Pfam" id="PF00046">
    <property type="entry name" value="Homeodomain"/>
    <property type="match status" value="1"/>
</dbReference>
<dbReference type="PROSITE" id="PS50071">
    <property type="entry name" value="HOMEOBOX_2"/>
    <property type="match status" value="1"/>
</dbReference>
<evidence type="ECO:0000259" key="9">
    <source>
        <dbReference type="PROSITE" id="PS50071"/>
    </source>
</evidence>
<feature type="compositionally biased region" description="Polar residues" evidence="8">
    <location>
        <begin position="121"/>
        <end position="132"/>
    </location>
</feature>
<evidence type="ECO:0000256" key="2">
    <source>
        <dbReference type="ARBA" id="ARBA00022473"/>
    </source>
</evidence>
<comment type="caution">
    <text evidence="10">The sequence shown here is derived from an EMBL/GenBank/DDBJ whole genome shotgun (WGS) entry which is preliminary data.</text>
</comment>
<reference evidence="10 11" key="1">
    <citation type="submission" date="2024-02" db="EMBL/GenBank/DDBJ databases">
        <title>A draft genome for the cacao thread blight pathogen Marasmius crinis-equi.</title>
        <authorList>
            <person name="Cohen S.P."/>
            <person name="Baruah I.K."/>
            <person name="Amoako-Attah I."/>
            <person name="Bukari Y."/>
            <person name="Meinhardt L.W."/>
            <person name="Bailey B.A."/>
        </authorList>
    </citation>
    <scope>NUCLEOTIDE SEQUENCE [LARGE SCALE GENOMIC DNA]</scope>
    <source>
        <strain evidence="10 11">GH-76</strain>
    </source>
</reference>
<dbReference type="CDD" id="cd00086">
    <property type="entry name" value="homeodomain"/>
    <property type="match status" value="1"/>
</dbReference>
<evidence type="ECO:0000256" key="4">
    <source>
        <dbReference type="ARBA" id="ARBA00023155"/>
    </source>
</evidence>
<dbReference type="PANTHER" id="PTHR45793:SF5">
    <property type="entry name" value="HOMEOTIC PROTEIN OCELLILESS"/>
    <property type="match status" value="1"/>
</dbReference>
<evidence type="ECO:0000256" key="3">
    <source>
        <dbReference type="ARBA" id="ARBA00023125"/>
    </source>
</evidence>
<dbReference type="Gene3D" id="1.10.10.60">
    <property type="entry name" value="Homeodomain-like"/>
    <property type="match status" value="1"/>
</dbReference>
<accession>A0ABR3EMF5</accession>
<feature type="domain" description="Homeobox" evidence="9">
    <location>
        <begin position="16"/>
        <end position="76"/>
    </location>
</feature>
<name>A0ABR3EMF5_9AGAR</name>
<dbReference type="InterPro" id="IPR009057">
    <property type="entry name" value="Homeodomain-like_sf"/>
</dbReference>
<evidence type="ECO:0000256" key="1">
    <source>
        <dbReference type="ARBA" id="ARBA00004123"/>
    </source>
</evidence>
<dbReference type="EMBL" id="JBAHYK010003006">
    <property type="protein sequence ID" value="KAL0564072.1"/>
    <property type="molecule type" value="Genomic_DNA"/>
</dbReference>
<keyword evidence="3 6" id="KW-0238">DNA-binding</keyword>
<keyword evidence="2" id="KW-0217">Developmental protein</keyword>
<evidence type="ECO:0000313" key="10">
    <source>
        <dbReference type="EMBL" id="KAL0564072.1"/>
    </source>
</evidence>
<dbReference type="Proteomes" id="UP001465976">
    <property type="component" value="Unassembled WGS sequence"/>
</dbReference>
<comment type="subcellular location">
    <subcellularLocation>
        <location evidence="1 6 7">Nucleus</location>
    </subcellularLocation>
</comment>
<feature type="DNA-binding region" description="Homeobox" evidence="6">
    <location>
        <begin position="18"/>
        <end position="77"/>
    </location>
</feature>
<keyword evidence="4 6" id="KW-0371">Homeobox</keyword>
<protein>
    <recommendedName>
        <fullName evidence="9">Homeobox domain-containing protein</fullName>
    </recommendedName>
</protein>
<dbReference type="PROSITE" id="PS00027">
    <property type="entry name" value="HOMEOBOX_1"/>
    <property type="match status" value="1"/>
</dbReference>
<feature type="compositionally biased region" description="Low complexity" evidence="8">
    <location>
        <begin position="78"/>
        <end position="98"/>
    </location>
</feature>
<organism evidence="10 11">
    <name type="scientific">Marasmius crinis-equi</name>
    <dbReference type="NCBI Taxonomy" id="585013"/>
    <lineage>
        <taxon>Eukaryota</taxon>
        <taxon>Fungi</taxon>
        <taxon>Dikarya</taxon>
        <taxon>Basidiomycota</taxon>
        <taxon>Agaricomycotina</taxon>
        <taxon>Agaricomycetes</taxon>
        <taxon>Agaricomycetidae</taxon>
        <taxon>Agaricales</taxon>
        <taxon>Marasmiineae</taxon>
        <taxon>Marasmiaceae</taxon>
        <taxon>Marasmius</taxon>
    </lineage>
</organism>
<keyword evidence="5 6" id="KW-0539">Nucleus</keyword>
<evidence type="ECO:0000256" key="5">
    <source>
        <dbReference type="ARBA" id="ARBA00023242"/>
    </source>
</evidence>
<dbReference type="InterPro" id="IPR001356">
    <property type="entry name" value="HD"/>
</dbReference>
<dbReference type="SMART" id="SM00389">
    <property type="entry name" value="HOX"/>
    <property type="match status" value="1"/>
</dbReference>
<sequence length="194" mass="21270">MDPSAVDFRAFYPYTPNEVKHRKRTTSAQLKVLEGIFKHDTKPNAALRNELAAQLDMTARGVQVWFQNRRAKEKTKAAKVTASTNNASSASNDTASNDAVHRPENSSDLSSFPRDLPELSTDPSSQESSPTGGSPPHLHLVTDESSHTSWQNSPLATPDDFRQSGDFNDVCLIRRGSLPVDAFPMPDDCHGPPL</sequence>
<keyword evidence="11" id="KW-1185">Reference proteome</keyword>